<gene>
    <name evidence="2" type="ORF">Vbra_11605</name>
</gene>
<feature type="compositionally biased region" description="Polar residues" evidence="1">
    <location>
        <begin position="1"/>
        <end position="10"/>
    </location>
</feature>
<dbReference type="Proteomes" id="UP000041254">
    <property type="component" value="Unassembled WGS sequence"/>
</dbReference>
<keyword evidence="3" id="KW-1185">Reference proteome</keyword>
<dbReference type="InParanoid" id="A0A0G4EGH1"/>
<evidence type="ECO:0000313" key="2">
    <source>
        <dbReference type="EMBL" id="CEL94514.1"/>
    </source>
</evidence>
<evidence type="ECO:0000313" key="3">
    <source>
        <dbReference type="Proteomes" id="UP000041254"/>
    </source>
</evidence>
<accession>A0A0G4EGH1</accession>
<dbReference type="EMBL" id="CDMY01000220">
    <property type="protein sequence ID" value="CEL94514.1"/>
    <property type="molecule type" value="Genomic_DNA"/>
</dbReference>
<dbReference type="VEuPathDB" id="CryptoDB:Vbra_11605"/>
<reference evidence="2 3" key="1">
    <citation type="submission" date="2014-11" db="EMBL/GenBank/DDBJ databases">
        <authorList>
            <person name="Zhu J."/>
            <person name="Qi W."/>
            <person name="Song R."/>
        </authorList>
    </citation>
    <scope>NUCLEOTIDE SEQUENCE [LARGE SCALE GENOMIC DNA]</scope>
</reference>
<organism evidence="2 3">
    <name type="scientific">Vitrella brassicaformis (strain CCMP3155)</name>
    <dbReference type="NCBI Taxonomy" id="1169540"/>
    <lineage>
        <taxon>Eukaryota</taxon>
        <taxon>Sar</taxon>
        <taxon>Alveolata</taxon>
        <taxon>Colpodellida</taxon>
        <taxon>Vitrellaceae</taxon>
        <taxon>Vitrella</taxon>
    </lineage>
</organism>
<evidence type="ECO:0000256" key="1">
    <source>
        <dbReference type="SAM" id="MobiDB-lite"/>
    </source>
</evidence>
<feature type="region of interest" description="Disordered" evidence="1">
    <location>
        <begin position="1"/>
        <end position="35"/>
    </location>
</feature>
<name>A0A0G4EGH1_VITBC</name>
<protein>
    <submittedName>
        <fullName evidence="2">Uncharacterized protein</fullName>
    </submittedName>
</protein>
<dbReference type="AlphaFoldDB" id="A0A0G4EGH1"/>
<proteinExistence type="predicted"/>
<sequence>MESRAQTTASDIDELDSSCPEARPRCPGPGQPSSTSCHLAINTGNANSYIRVWEADAAIQFLEDCRWAAGYGTVNADTSPVSILRRTVKTPEGRSEMTATSHVGLTIDNTVAQPTVTRARLILTSLTSNTSSAFPSEAGTVITISPEKHHYQLRIEGAVPVEPGERIRTKTEISLVSGNYIRIDTGCDAGCELSNGRRRICTGATTRQVDMTVRFDT</sequence>